<comment type="caution">
    <text evidence="3">The sequence shown here is derived from an EMBL/GenBank/DDBJ whole genome shotgun (WGS) entry which is preliminary data.</text>
</comment>
<dbReference type="PANTHER" id="PTHR43827">
    <property type="entry name" value="2,5-DIKETO-D-GLUCONIC ACID REDUCTASE"/>
    <property type="match status" value="1"/>
</dbReference>
<evidence type="ECO:0000259" key="2">
    <source>
        <dbReference type="Pfam" id="PF00248"/>
    </source>
</evidence>
<feature type="region of interest" description="Disordered" evidence="1">
    <location>
        <begin position="729"/>
        <end position="748"/>
    </location>
</feature>
<dbReference type="PROSITE" id="PS00798">
    <property type="entry name" value="ALDOKETO_REDUCTASE_1"/>
    <property type="match status" value="1"/>
</dbReference>
<dbReference type="Gene3D" id="3.20.20.100">
    <property type="entry name" value="NADP-dependent oxidoreductase domain"/>
    <property type="match status" value="1"/>
</dbReference>
<dbReference type="EMBL" id="CAXLJM020000046">
    <property type="protein sequence ID" value="CAL8111730.1"/>
    <property type="molecule type" value="Genomic_DNA"/>
</dbReference>
<organism evidence="3 4">
    <name type="scientific">Orchesella dallaii</name>
    <dbReference type="NCBI Taxonomy" id="48710"/>
    <lineage>
        <taxon>Eukaryota</taxon>
        <taxon>Metazoa</taxon>
        <taxon>Ecdysozoa</taxon>
        <taxon>Arthropoda</taxon>
        <taxon>Hexapoda</taxon>
        <taxon>Collembola</taxon>
        <taxon>Entomobryomorpha</taxon>
        <taxon>Entomobryoidea</taxon>
        <taxon>Orchesellidae</taxon>
        <taxon>Orchesellinae</taxon>
        <taxon>Orchesella</taxon>
    </lineage>
</organism>
<proteinExistence type="predicted"/>
<feature type="domain" description="NADP-dependent oxidoreductase" evidence="2">
    <location>
        <begin position="19"/>
        <end position="300"/>
    </location>
</feature>
<dbReference type="CDD" id="cd19071">
    <property type="entry name" value="AKR_AKR1-5-like"/>
    <property type="match status" value="1"/>
</dbReference>
<protein>
    <recommendedName>
        <fullName evidence="2">NADP-dependent oxidoreductase domain-containing protein</fullName>
    </recommendedName>
</protein>
<keyword evidence="4" id="KW-1185">Reference proteome</keyword>
<evidence type="ECO:0000313" key="3">
    <source>
        <dbReference type="EMBL" id="CAL8111730.1"/>
    </source>
</evidence>
<dbReference type="InterPro" id="IPR023210">
    <property type="entry name" value="NADP_OxRdtase_dom"/>
</dbReference>
<sequence>MSSVKPLIELANGERMPRVGLGTWGIFDEELTQAVNTALEIGYRHIDTAFFHANEETIGSVIKEWIDGEKVTRSDLFITSKLPPIGMHPDKVKQFCLLSLKNLGIEYLDLYLLQLPVSIKYKSDDELIVYNADGNVAIDCTIELADIWKEMETLVEEGHVKNIGVCNFKIEQLEKLLSYAVIKPAVLQVELHAYMQQKEIRAFCNQHQMVVTGFCPLGSPGRDEMFLNGSKLCMQLLEDPVVVKLAEKCDKTPAQILLRHAIQNGIVVIPKSGTLSRIKENFEIFSFFFTPNEMKALNMLDKGQYGRSFNYSFLGESEYFEILDETIRTNPYRKAATAMATVMSKHGIVSNTGNVLGKPPSLQHSSTSPEKKCALTRAVKLAQNCAQKLNLLKEDLQVLCSDFGKKPVALPSGISPDSTSGSLSFSTSSVDKATLIGHLVTLIGEAETIARRIYETAVGLHIAEDYLRQPEDLKVLDFSSAGRIQIPNYNFNHASQLCLEWLHSTALKWLRGFKDEGEDELGEFIKIFESFTKAVKDYTEAVCLANQVFRVLLYPNTQGKESLQEYVLTMGHLLKNDVIMEVQALRRAFDNIQYTFERVGWAASIAWMRYSGKSVTVETLNENGLQVDRSSFQHKFYEGPPKTKWKKRDMDTKPKQGKKKLGRPNGSNKGDEGTTSATSSTAVFKTVSKKQSFQITTKCHPRGDVETLSSEILPKNTLAQQDLTKAFQQSQNACEDESTLSRRSRSTPDIVIKKKTQKKKLQTKKSKLSSNTGALDMMIASKTSDESQIGPKNVMTLHHVASVSEGKADGSKNPSKNRIHKVGKIPRALREQFNAVFGTHVTPLKPVKPVKEKKLLKVRQKRALEVDEGQDATVSGR</sequence>
<dbReference type="Proteomes" id="UP001642540">
    <property type="component" value="Unassembled WGS sequence"/>
</dbReference>
<dbReference type="InterPro" id="IPR018170">
    <property type="entry name" value="Aldo/ket_reductase_CS"/>
</dbReference>
<feature type="compositionally biased region" description="Polar residues" evidence="1">
    <location>
        <begin position="665"/>
        <end position="681"/>
    </location>
</feature>
<evidence type="ECO:0000256" key="1">
    <source>
        <dbReference type="SAM" id="MobiDB-lite"/>
    </source>
</evidence>
<dbReference type="SUPFAM" id="SSF51430">
    <property type="entry name" value="NAD(P)-linked oxidoreductase"/>
    <property type="match status" value="1"/>
</dbReference>
<feature type="region of interest" description="Disordered" evidence="1">
    <location>
        <begin position="754"/>
        <end position="774"/>
    </location>
</feature>
<accession>A0ABP1QYA2</accession>
<feature type="compositionally biased region" description="Basic residues" evidence="1">
    <location>
        <begin position="754"/>
        <end position="767"/>
    </location>
</feature>
<evidence type="ECO:0000313" key="4">
    <source>
        <dbReference type="Proteomes" id="UP001642540"/>
    </source>
</evidence>
<dbReference type="PRINTS" id="PR00069">
    <property type="entry name" value="ALDKETRDTASE"/>
</dbReference>
<dbReference type="InterPro" id="IPR036812">
    <property type="entry name" value="NAD(P)_OxRdtase_dom_sf"/>
</dbReference>
<feature type="region of interest" description="Disordered" evidence="1">
    <location>
        <begin position="631"/>
        <end position="681"/>
    </location>
</feature>
<name>A0ABP1QYA2_9HEXA</name>
<dbReference type="PROSITE" id="PS00062">
    <property type="entry name" value="ALDOKETO_REDUCTASE_2"/>
    <property type="match status" value="1"/>
</dbReference>
<dbReference type="Pfam" id="PF00248">
    <property type="entry name" value="Aldo_ket_red"/>
    <property type="match status" value="1"/>
</dbReference>
<reference evidence="3 4" key="1">
    <citation type="submission" date="2024-08" db="EMBL/GenBank/DDBJ databases">
        <authorList>
            <person name="Cucini C."/>
            <person name="Frati F."/>
        </authorList>
    </citation>
    <scope>NUCLEOTIDE SEQUENCE [LARGE SCALE GENOMIC DNA]</scope>
</reference>
<gene>
    <name evidence="3" type="ORF">ODALV1_LOCUS15306</name>
</gene>
<dbReference type="PANTHER" id="PTHR43827:SF14">
    <property type="entry name" value="NADP-DEPENDENT OXIDOREDUCTASE DOMAIN-CONTAINING PROTEIN"/>
    <property type="match status" value="1"/>
</dbReference>
<dbReference type="InterPro" id="IPR020471">
    <property type="entry name" value="AKR"/>
</dbReference>